<dbReference type="AlphaFoldDB" id="A0A1B7JWQ2"/>
<dbReference type="EMBL" id="LXEU01000051">
    <property type="protein sequence ID" value="OAT52144.1"/>
    <property type="molecule type" value="Genomic_DNA"/>
</dbReference>
<comment type="caution">
    <text evidence="2">The sequence shown here is derived from an EMBL/GenBank/DDBJ whole genome shotgun (WGS) entry which is preliminary data.</text>
</comment>
<dbReference type="Proteomes" id="UP000078386">
    <property type="component" value="Unassembled WGS sequence"/>
</dbReference>
<dbReference type="PATRIC" id="fig|1354264.4.peg.2793"/>
<feature type="transmembrane region" description="Helical" evidence="1">
    <location>
        <begin position="7"/>
        <end position="24"/>
    </location>
</feature>
<evidence type="ECO:0000313" key="3">
    <source>
        <dbReference type="Proteomes" id="UP000078386"/>
    </source>
</evidence>
<keyword evidence="1" id="KW-0812">Transmembrane</keyword>
<keyword evidence="1" id="KW-0472">Membrane</keyword>
<name>A0A1B7JWQ2_9ENTR</name>
<keyword evidence="1" id="KW-1133">Transmembrane helix</keyword>
<reference evidence="2 3" key="1">
    <citation type="submission" date="2016-04" db="EMBL/GenBank/DDBJ databases">
        <title>ATOL: Assembling a taxonomically balanced genome-scale reconstruction of the evolutionary history of the Enterobacteriaceae.</title>
        <authorList>
            <person name="Plunkett G.III."/>
            <person name="Neeno-Eckwall E.C."/>
            <person name="Glasner J.D."/>
            <person name="Perna N.T."/>
        </authorList>
    </citation>
    <scope>NUCLEOTIDE SEQUENCE [LARGE SCALE GENOMIC DNA]</scope>
    <source>
        <strain evidence="2 3">ATCC 51603</strain>
    </source>
</reference>
<evidence type="ECO:0000313" key="2">
    <source>
        <dbReference type="EMBL" id="OAT52144.1"/>
    </source>
</evidence>
<organism evidence="2 3">
    <name type="scientific">Kluyvera georgiana ATCC 51603</name>
    <dbReference type="NCBI Taxonomy" id="1354264"/>
    <lineage>
        <taxon>Bacteria</taxon>
        <taxon>Pseudomonadati</taxon>
        <taxon>Pseudomonadota</taxon>
        <taxon>Gammaproteobacteria</taxon>
        <taxon>Enterobacterales</taxon>
        <taxon>Enterobacteriaceae</taxon>
        <taxon>Kluyvera</taxon>
    </lineage>
</organism>
<keyword evidence="3" id="KW-1185">Reference proteome</keyword>
<feature type="transmembrane region" description="Helical" evidence="1">
    <location>
        <begin position="30"/>
        <end position="50"/>
    </location>
</feature>
<gene>
    <name evidence="2" type="ORF">M989_02681</name>
</gene>
<protein>
    <submittedName>
        <fullName evidence="2">Uncharacterized protein</fullName>
    </submittedName>
</protein>
<proteinExistence type="predicted"/>
<accession>A0A1B7JWQ2</accession>
<sequence>MLFFFESTWPISSILLLALAMIAYSLEKKMIMTILLLVAVVVLIAGAFCFKDY</sequence>
<evidence type="ECO:0000256" key="1">
    <source>
        <dbReference type="SAM" id="Phobius"/>
    </source>
</evidence>